<feature type="compositionally biased region" description="Basic residues" evidence="1">
    <location>
        <begin position="202"/>
        <end position="217"/>
    </location>
</feature>
<dbReference type="PANTHER" id="PTHR47592">
    <property type="entry name" value="PBF68 PROTEIN"/>
    <property type="match status" value="1"/>
</dbReference>
<proteinExistence type="predicted"/>
<sequence length="450" mass="51876">MKFFLRQLKLAYVLTQPCPTIPIEESSSDQVKAINDQIDKWNDDDYFCRNHILSGMTDSFYDQYSKQSKTAKELWDTLKSVYQAEEASSKKFLVSNYMDFKMTDDRPVSIQVREFQLIANDICAAGMVLDENFHVGAIVAKLPPTWKEYRNKLKHKKEDLALDQLMQHLHIEEETRNREKEPAKETIVKAHVVVDKDEKKNSGRHNQNKFLKPKNSKGFKSSSSNPMAKNKECYNYHKIAYKFLNLETPSPHTMIESVHTNFFENIFPKKDKSIESDSSTSLKRKASDQPERVKLRRSSRVATPKSFGLDFCTLIVDKDPDTYTEAIKFRAGSGVQICLYVDDMLIFRTDIDRINEAKNFLISNFSMKDLEEADVILRIKIIRSQHGIVLTQSSYIEKILRSCLPFWSYVEISPTTAAAKPKHYDEVPIREPYLAASSEDGILSFGSRIS</sequence>
<feature type="domain" description="Reverse transcriptase Ty1/copia-type" evidence="2">
    <location>
        <begin position="335"/>
        <end position="401"/>
    </location>
</feature>
<comment type="caution">
    <text evidence="3">The sequence shown here is derived from an EMBL/GenBank/DDBJ whole genome shotgun (WGS) entry which is preliminary data.</text>
</comment>
<organism evidence="3 4">
    <name type="scientific">Escallonia herrerae</name>
    <dbReference type="NCBI Taxonomy" id="1293975"/>
    <lineage>
        <taxon>Eukaryota</taxon>
        <taxon>Viridiplantae</taxon>
        <taxon>Streptophyta</taxon>
        <taxon>Embryophyta</taxon>
        <taxon>Tracheophyta</taxon>
        <taxon>Spermatophyta</taxon>
        <taxon>Magnoliopsida</taxon>
        <taxon>eudicotyledons</taxon>
        <taxon>Gunneridae</taxon>
        <taxon>Pentapetalae</taxon>
        <taxon>asterids</taxon>
        <taxon>campanulids</taxon>
        <taxon>Escalloniales</taxon>
        <taxon>Escalloniaceae</taxon>
        <taxon>Escallonia</taxon>
    </lineage>
</organism>
<dbReference type="AlphaFoldDB" id="A0AA89B3M2"/>
<gene>
    <name evidence="3" type="ORF">RJ639_043199</name>
</gene>
<name>A0AA89B3M2_9ASTE</name>
<dbReference type="PANTHER" id="PTHR47592:SF27">
    <property type="entry name" value="OS08G0421700 PROTEIN"/>
    <property type="match status" value="1"/>
</dbReference>
<dbReference type="Proteomes" id="UP001188597">
    <property type="component" value="Unassembled WGS sequence"/>
</dbReference>
<keyword evidence="4" id="KW-1185">Reference proteome</keyword>
<dbReference type="Pfam" id="PF07727">
    <property type="entry name" value="RVT_2"/>
    <property type="match status" value="1"/>
</dbReference>
<feature type="region of interest" description="Disordered" evidence="1">
    <location>
        <begin position="273"/>
        <end position="297"/>
    </location>
</feature>
<accession>A0AA89B3M2</accession>
<evidence type="ECO:0000313" key="4">
    <source>
        <dbReference type="Proteomes" id="UP001188597"/>
    </source>
</evidence>
<evidence type="ECO:0000256" key="1">
    <source>
        <dbReference type="SAM" id="MobiDB-lite"/>
    </source>
</evidence>
<dbReference type="InterPro" id="IPR013103">
    <property type="entry name" value="RVT_2"/>
</dbReference>
<feature type="region of interest" description="Disordered" evidence="1">
    <location>
        <begin position="195"/>
        <end position="227"/>
    </location>
</feature>
<evidence type="ECO:0000313" key="3">
    <source>
        <dbReference type="EMBL" id="KAK3024478.1"/>
    </source>
</evidence>
<evidence type="ECO:0000259" key="2">
    <source>
        <dbReference type="Pfam" id="PF07727"/>
    </source>
</evidence>
<dbReference type="Pfam" id="PF14223">
    <property type="entry name" value="Retrotran_gag_2"/>
    <property type="match status" value="1"/>
</dbReference>
<protein>
    <recommendedName>
        <fullName evidence="2">Reverse transcriptase Ty1/copia-type domain-containing protein</fullName>
    </recommendedName>
</protein>
<reference evidence="3" key="1">
    <citation type="submission" date="2022-12" db="EMBL/GenBank/DDBJ databases">
        <title>Draft genome assemblies for two species of Escallonia (Escalloniales).</title>
        <authorList>
            <person name="Chanderbali A."/>
            <person name="Dervinis C."/>
            <person name="Anghel I."/>
            <person name="Soltis D."/>
            <person name="Soltis P."/>
            <person name="Zapata F."/>
        </authorList>
    </citation>
    <scope>NUCLEOTIDE SEQUENCE</scope>
    <source>
        <strain evidence="3">UCBG64.0493</strain>
        <tissue evidence="3">Leaf</tissue>
    </source>
</reference>
<dbReference type="EMBL" id="JAVXUP010000601">
    <property type="protein sequence ID" value="KAK3024478.1"/>
    <property type="molecule type" value="Genomic_DNA"/>
</dbReference>